<protein>
    <submittedName>
        <fullName evidence="3">TadE-like protein</fullName>
    </submittedName>
</protein>
<feature type="transmembrane region" description="Helical" evidence="1">
    <location>
        <begin position="24"/>
        <end position="44"/>
    </location>
</feature>
<dbReference type="OrthoDB" id="3576765at2"/>
<dbReference type="InterPro" id="IPR012495">
    <property type="entry name" value="TadE-like_dom"/>
</dbReference>
<evidence type="ECO:0000256" key="1">
    <source>
        <dbReference type="SAM" id="Phobius"/>
    </source>
</evidence>
<feature type="domain" description="TadE-like" evidence="2">
    <location>
        <begin position="15"/>
        <end position="57"/>
    </location>
</feature>
<proteinExistence type="predicted"/>
<evidence type="ECO:0000313" key="4">
    <source>
        <dbReference type="Proteomes" id="UP000315677"/>
    </source>
</evidence>
<name>A0A543DP76_9PSEU</name>
<dbReference type="Proteomes" id="UP000315677">
    <property type="component" value="Unassembled WGS sequence"/>
</dbReference>
<dbReference type="AlphaFoldDB" id="A0A543DP76"/>
<keyword evidence="1" id="KW-0472">Membrane</keyword>
<comment type="caution">
    <text evidence="3">The sequence shown here is derived from an EMBL/GenBank/DDBJ whole genome shotgun (WGS) entry which is preliminary data.</text>
</comment>
<reference evidence="3 4" key="1">
    <citation type="submission" date="2019-06" db="EMBL/GenBank/DDBJ databases">
        <title>Sequencing the genomes of 1000 actinobacteria strains.</title>
        <authorList>
            <person name="Klenk H.-P."/>
        </authorList>
    </citation>
    <scope>NUCLEOTIDE SEQUENCE [LARGE SCALE GENOMIC DNA]</scope>
    <source>
        <strain evidence="3 4">DSM 45301</strain>
    </source>
</reference>
<sequence>MDVQLLRPDESERGGSTSVEMAQLWLAMLLMISAVVQVALVFYAGQLALTAAEDGLRAGRYHQATSAADARRDAEAFLRRAAGTSLGSVEVAAELDQATGVLRVRVSGDALSLVPGVALHVSKEAVGAVERVTP</sequence>
<evidence type="ECO:0000313" key="3">
    <source>
        <dbReference type="EMBL" id="TQM11142.1"/>
    </source>
</evidence>
<evidence type="ECO:0000259" key="2">
    <source>
        <dbReference type="Pfam" id="PF07811"/>
    </source>
</evidence>
<keyword evidence="1" id="KW-1133">Transmembrane helix</keyword>
<dbReference type="Pfam" id="PF07811">
    <property type="entry name" value="TadE"/>
    <property type="match status" value="1"/>
</dbReference>
<keyword evidence="1" id="KW-0812">Transmembrane</keyword>
<accession>A0A543DP76</accession>
<dbReference type="EMBL" id="VFPA01000002">
    <property type="protein sequence ID" value="TQM11142.1"/>
    <property type="molecule type" value="Genomic_DNA"/>
</dbReference>
<dbReference type="RefSeq" id="WP_142055041.1">
    <property type="nucleotide sequence ID" value="NZ_VFPA01000002.1"/>
</dbReference>
<gene>
    <name evidence="3" type="ORF">FB558_3694</name>
</gene>
<keyword evidence="4" id="KW-1185">Reference proteome</keyword>
<organism evidence="3 4">
    <name type="scientific">Pseudonocardia kunmingensis</name>
    <dbReference type="NCBI Taxonomy" id="630975"/>
    <lineage>
        <taxon>Bacteria</taxon>
        <taxon>Bacillati</taxon>
        <taxon>Actinomycetota</taxon>
        <taxon>Actinomycetes</taxon>
        <taxon>Pseudonocardiales</taxon>
        <taxon>Pseudonocardiaceae</taxon>
        <taxon>Pseudonocardia</taxon>
    </lineage>
</organism>